<name>A0ABR0CPH3_9LAMI</name>
<reference evidence="1 2" key="1">
    <citation type="journal article" date="2023" name="bioRxiv">
        <title>Genome report: Whole genome sequence and annotation of Penstemon davidsonii.</title>
        <authorList>
            <person name="Ostevik K.L."/>
            <person name="Alabady M."/>
            <person name="Zhang M."/>
            <person name="Rausher M.D."/>
        </authorList>
    </citation>
    <scope>NUCLEOTIDE SEQUENCE [LARGE SCALE GENOMIC DNA]</scope>
    <source>
        <strain evidence="1">DNT005</strain>
        <tissue evidence="1">Whole leaf</tissue>
    </source>
</reference>
<dbReference type="Proteomes" id="UP001291926">
    <property type="component" value="Unassembled WGS sequence"/>
</dbReference>
<dbReference type="PANTHER" id="PTHR36361">
    <property type="entry name" value="PROTEIN APEM9"/>
    <property type="match status" value="1"/>
</dbReference>
<evidence type="ECO:0000313" key="2">
    <source>
        <dbReference type="Proteomes" id="UP001291926"/>
    </source>
</evidence>
<dbReference type="EMBL" id="JAYDYQ010002687">
    <property type="protein sequence ID" value="KAK4478942.1"/>
    <property type="molecule type" value="Genomic_DNA"/>
</dbReference>
<dbReference type="InterPro" id="IPR034571">
    <property type="entry name" value="APEM9"/>
</dbReference>
<dbReference type="PANTHER" id="PTHR36361:SF1">
    <property type="entry name" value="PROTEIN APEM9"/>
    <property type="match status" value="1"/>
</dbReference>
<evidence type="ECO:0000313" key="1">
    <source>
        <dbReference type="EMBL" id="KAK4478942.1"/>
    </source>
</evidence>
<accession>A0ABR0CPH3</accession>
<comment type="caution">
    <text evidence="1">The sequence shown here is derived from an EMBL/GenBank/DDBJ whole genome shotgun (WGS) entry which is preliminary data.</text>
</comment>
<gene>
    <name evidence="1" type="ORF">RD792_014449</name>
</gene>
<proteinExistence type="predicted"/>
<evidence type="ECO:0008006" key="3">
    <source>
        <dbReference type="Google" id="ProtNLM"/>
    </source>
</evidence>
<protein>
    <recommendedName>
        <fullName evidence="3">Protein APEM9</fullName>
    </recommendedName>
</protein>
<organism evidence="1 2">
    <name type="scientific">Penstemon davidsonii</name>
    <dbReference type="NCBI Taxonomy" id="160366"/>
    <lineage>
        <taxon>Eukaryota</taxon>
        <taxon>Viridiplantae</taxon>
        <taxon>Streptophyta</taxon>
        <taxon>Embryophyta</taxon>
        <taxon>Tracheophyta</taxon>
        <taxon>Spermatophyta</taxon>
        <taxon>Magnoliopsida</taxon>
        <taxon>eudicotyledons</taxon>
        <taxon>Gunneridae</taxon>
        <taxon>Pentapetalae</taxon>
        <taxon>asterids</taxon>
        <taxon>lamiids</taxon>
        <taxon>Lamiales</taxon>
        <taxon>Plantaginaceae</taxon>
        <taxon>Cheloneae</taxon>
        <taxon>Penstemon</taxon>
    </lineage>
</organism>
<sequence>MAAIMDEHTPIWEEIDRAESYLVCCMFDEATSLASSILKQLLADNNHIQKDSDNASQNYCENERDDMLESAAMVFVQSLKQLQRTSEILKELKLVFGSLTAVPVQVFITGVCFQMSECPSTNIQEFLEEYLNNWSYEDERYYPLSVAEASIPDTEGSCFRFSVGVDEYLEVVELYVITLLSTTLKDTERAISWVEKALLPPEKRQELLRRLDSLNSSAATSSSQTSLSPQLPDQYRTKSDLLQDQNHPIVLESGHGSRRQNTTKEEILKLARQKAPCFWWFPTFNLKFGNTRIVVPSRNILLASMLLLVYYFTKKRHAALKTVLRNKAVAMKKAVMDLWQLAFSYQVNPLAAVQPLPTARR</sequence>
<keyword evidence="2" id="KW-1185">Reference proteome</keyword>